<dbReference type="InterPro" id="IPR045338">
    <property type="entry name" value="DUF6535"/>
</dbReference>
<proteinExistence type="predicted"/>
<dbReference type="AlphaFoldDB" id="A0A165Z9X4"/>
<accession>A0A165Z9X4</accession>
<name>A0A165Z9X4_9AGAM</name>
<keyword evidence="1" id="KW-0812">Transmembrane</keyword>
<gene>
    <name evidence="3" type="ORF">SISSUDRAFT_315029</name>
</gene>
<evidence type="ECO:0000256" key="1">
    <source>
        <dbReference type="SAM" id="Phobius"/>
    </source>
</evidence>
<protein>
    <recommendedName>
        <fullName evidence="2">DUF6535 domain-containing protein</fullName>
    </recommendedName>
</protein>
<keyword evidence="1" id="KW-1133">Transmembrane helix</keyword>
<dbReference type="EMBL" id="KV428200">
    <property type="protein sequence ID" value="KZT34093.1"/>
    <property type="molecule type" value="Genomic_DNA"/>
</dbReference>
<sequence length="786" mass="88106">MFSRTVWFLRFRGPCRARPGELFRSAFSDESPYLALHLSVITTDTANDPFDTPAFRKLLVLVEAMSHTMEDQNKAILEQKKTMDLHTEIFQGLKANSTKGEQPYTLKPWYDPAGWRAIWQSATTHTKEQAEEWKTRMDVSLVFIAIYSTIQTAFLVPAAQGLSKPIARRNSTSALSNSSFIQANCTSNASYSGSDLWSASIPVPPVADQVAYMFFQLALVLSILNAISCVLARQWAGQLLRMRDASTYVERTMRHEDRKKIVTRWLGPLIDNILHWTSLTSLALFCSGLLFQTWSMSLSFSGSVPILIATCEISSFLIILAWITITAMFVHAVLDENSPFVGPSSLALRGVLGFPIDTTERYTAAIEKDERRADELLLGTETSQNEKQLQERLRAREEAVETYARLVSEIEDPDLLDKAAPALQFKEWISVTSKSSLDPFLAAYARLTSTDNSPQVKATMNQHVVHFSQWLRQSWSSLKIPVDKISILKWCQDECGRLTMTSDSLRRTILPTFGFFASLSSSTRSLSDLSRIPFDQCIIRILCAFDTDGDAGINPAVFWAAVDEWSNVRQDAESSGILETLSEDHRLAILRSILRYPSDSWSTLPHLAKELVKGHESQTLDGLAPFLTKLPKVESASGALLVIDLLEAFLIGLPSRYQFPSNLSLSRILSVASRHIPRANSASYCATVLFYLEHSSLSQISDIPSLLQFLQLCTESPSEWDPYQPRDPQHLKSIHKRALSVRSRVLLLHKRVKSCSDANSALRFAPISEETICPCCRVVSEQSSRI</sequence>
<evidence type="ECO:0000259" key="2">
    <source>
        <dbReference type="Pfam" id="PF20153"/>
    </source>
</evidence>
<dbReference type="Proteomes" id="UP000076798">
    <property type="component" value="Unassembled WGS sequence"/>
</dbReference>
<evidence type="ECO:0000313" key="4">
    <source>
        <dbReference type="Proteomes" id="UP000076798"/>
    </source>
</evidence>
<feature type="transmembrane region" description="Helical" evidence="1">
    <location>
        <begin position="139"/>
        <end position="159"/>
    </location>
</feature>
<keyword evidence="1" id="KW-0472">Membrane</keyword>
<feature type="domain" description="DUF6535" evidence="2">
    <location>
        <begin position="115"/>
        <end position="295"/>
    </location>
</feature>
<dbReference type="Pfam" id="PF20153">
    <property type="entry name" value="DUF6535"/>
    <property type="match status" value="1"/>
</dbReference>
<feature type="transmembrane region" description="Helical" evidence="1">
    <location>
        <begin position="210"/>
        <end position="232"/>
    </location>
</feature>
<organism evidence="3 4">
    <name type="scientific">Sistotremastrum suecicum HHB10207 ss-3</name>
    <dbReference type="NCBI Taxonomy" id="1314776"/>
    <lineage>
        <taxon>Eukaryota</taxon>
        <taxon>Fungi</taxon>
        <taxon>Dikarya</taxon>
        <taxon>Basidiomycota</taxon>
        <taxon>Agaricomycotina</taxon>
        <taxon>Agaricomycetes</taxon>
        <taxon>Sistotremastrales</taxon>
        <taxon>Sistotremastraceae</taxon>
        <taxon>Sistotremastrum</taxon>
    </lineage>
</organism>
<keyword evidence="4" id="KW-1185">Reference proteome</keyword>
<evidence type="ECO:0000313" key="3">
    <source>
        <dbReference type="EMBL" id="KZT34093.1"/>
    </source>
</evidence>
<feature type="transmembrane region" description="Helical" evidence="1">
    <location>
        <begin position="306"/>
        <end position="330"/>
    </location>
</feature>
<reference evidence="3 4" key="1">
    <citation type="journal article" date="2016" name="Mol. Biol. Evol.">
        <title>Comparative Genomics of Early-Diverging Mushroom-Forming Fungi Provides Insights into the Origins of Lignocellulose Decay Capabilities.</title>
        <authorList>
            <person name="Nagy L.G."/>
            <person name="Riley R."/>
            <person name="Tritt A."/>
            <person name="Adam C."/>
            <person name="Daum C."/>
            <person name="Floudas D."/>
            <person name="Sun H."/>
            <person name="Yadav J.S."/>
            <person name="Pangilinan J."/>
            <person name="Larsson K.H."/>
            <person name="Matsuura K."/>
            <person name="Barry K."/>
            <person name="Labutti K."/>
            <person name="Kuo R."/>
            <person name="Ohm R.A."/>
            <person name="Bhattacharya S.S."/>
            <person name="Shirouzu T."/>
            <person name="Yoshinaga Y."/>
            <person name="Martin F.M."/>
            <person name="Grigoriev I.V."/>
            <person name="Hibbett D.S."/>
        </authorList>
    </citation>
    <scope>NUCLEOTIDE SEQUENCE [LARGE SCALE GENOMIC DNA]</scope>
    <source>
        <strain evidence="3 4">HHB10207 ss-3</strain>
    </source>
</reference>